<accession>A0A0W0C5V8</accession>
<dbReference type="VEuPathDB" id="FungiDB:CAGL0K06853g"/>
<dbReference type="OMA" id="TFRGYYR"/>
<evidence type="ECO:0000313" key="12">
    <source>
        <dbReference type="Proteomes" id="UP000054886"/>
    </source>
</evidence>
<dbReference type="Proteomes" id="UP000054886">
    <property type="component" value="Unassembled WGS sequence"/>
</dbReference>
<feature type="domain" description="AMP-dependent synthetase/ligase" evidence="9">
    <location>
        <begin position="16"/>
        <end position="392"/>
    </location>
</feature>
<dbReference type="InterPro" id="IPR045851">
    <property type="entry name" value="AMP-bd_C_sf"/>
</dbReference>
<dbReference type="VEuPathDB" id="FungiDB:GVI51_K06699"/>
<dbReference type="EC" id="6.2.1.8" evidence="5"/>
<evidence type="ECO:0000256" key="7">
    <source>
        <dbReference type="ARBA" id="ARBA00078960"/>
    </source>
</evidence>
<feature type="domain" description="AMP-binding enzyme C-terminal" evidence="10">
    <location>
        <begin position="445"/>
        <end position="520"/>
    </location>
</feature>
<keyword evidence="2" id="KW-0436">Ligase</keyword>
<dbReference type="GO" id="GO:0006631">
    <property type="term" value="P:fatty acid metabolic process"/>
    <property type="evidence" value="ECO:0007669"/>
    <property type="project" value="TreeGrafter"/>
</dbReference>
<dbReference type="FunFam" id="3.30.300.30:FF:000007">
    <property type="entry name" value="4-coumarate--CoA ligase 2"/>
    <property type="match status" value="1"/>
</dbReference>
<dbReference type="GO" id="GO:0031956">
    <property type="term" value="F:medium-chain fatty acid-CoA ligase activity"/>
    <property type="evidence" value="ECO:0007669"/>
    <property type="project" value="TreeGrafter"/>
</dbReference>
<evidence type="ECO:0000256" key="4">
    <source>
        <dbReference type="ARBA" id="ARBA00022840"/>
    </source>
</evidence>
<gene>
    <name evidence="11" type="ORF">AO440_003543</name>
</gene>
<dbReference type="InterPro" id="IPR042099">
    <property type="entry name" value="ANL_N_sf"/>
</dbReference>
<evidence type="ECO:0000256" key="6">
    <source>
        <dbReference type="ARBA" id="ARBA00067955"/>
    </source>
</evidence>
<dbReference type="Pfam" id="PF00501">
    <property type="entry name" value="AMP-binding"/>
    <property type="match status" value="1"/>
</dbReference>
<evidence type="ECO:0000256" key="2">
    <source>
        <dbReference type="ARBA" id="ARBA00022598"/>
    </source>
</evidence>
<dbReference type="PhylomeDB" id="A0A0W0C5V8"/>
<evidence type="ECO:0000259" key="9">
    <source>
        <dbReference type="Pfam" id="PF00501"/>
    </source>
</evidence>
<reference evidence="11 12" key="1">
    <citation type="submission" date="2015-10" db="EMBL/GenBank/DDBJ databases">
        <title>Draft genomes sequences of Candida glabrata isolates 1A, 1B, 2A, 2B, 3A and 3B.</title>
        <authorList>
            <person name="Haavelsrud O.E."/>
            <person name="Gaustad P."/>
        </authorList>
    </citation>
    <scope>NUCLEOTIDE SEQUENCE [LARGE SCALE GENOMIC DNA]</scope>
    <source>
        <strain evidence="11">910700640</strain>
    </source>
</reference>
<proteinExistence type="inferred from homology"/>
<dbReference type="VEuPathDB" id="FungiDB:GW608_K06677"/>
<evidence type="ECO:0000256" key="3">
    <source>
        <dbReference type="ARBA" id="ARBA00022741"/>
    </source>
</evidence>
<dbReference type="FunFam" id="3.40.50.12780:FF:000039">
    <property type="entry name" value="Peroxisomal-coenzyme A synthetase"/>
    <property type="match status" value="1"/>
</dbReference>
<evidence type="ECO:0000256" key="5">
    <source>
        <dbReference type="ARBA" id="ARBA00066722"/>
    </source>
</evidence>
<dbReference type="VEuPathDB" id="FungiDB:B1J91_K06853g"/>
<dbReference type="InterPro" id="IPR025110">
    <property type="entry name" value="AMP-bd_C"/>
</dbReference>
<dbReference type="CDD" id="cd05926">
    <property type="entry name" value="FACL_fum10p_like"/>
    <property type="match status" value="1"/>
</dbReference>
<dbReference type="GO" id="GO:0050203">
    <property type="term" value="F:oxalate-CoA ligase activity"/>
    <property type="evidence" value="ECO:0007669"/>
    <property type="project" value="UniProtKB-EC"/>
</dbReference>
<dbReference type="InterPro" id="IPR020845">
    <property type="entry name" value="AMP-binding_CS"/>
</dbReference>
<dbReference type="EMBL" id="LLZZ01000194">
    <property type="protein sequence ID" value="KTA95023.1"/>
    <property type="molecule type" value="Genomic_DNA"/>
</dbReference>
<dbReference type="GO" id="GO:0005524">
    <property type="term" value="F:ATP binding"/>
    <property type="evidence" value="ECO:0007669"/>
    <property type="project" value="UniProtKB-KW"/>
</dbReference>
<dbReference type="AlphaFoldDB" id="A0A0W0C5V8"/>
<name>A0A0W0C5V8_CANGB</name>
<dbReference type="VEuPathDB" id="FungiDB:GWK60_K06699"/>
<dbReference type="GO" id="GO:0005782">
    <property type="term" value="C:peroxisomal matrix"/>
    <property type="evidence" value="ECO:0007669"/>
    <property type="project" value="EnsemblFungi"/>
</dbReference>
<dbReference type="InterPro" id="IPR000873">
    <property type="entry name" value="AMP-dep_synth/lig_dom"/>
</dbReference>
<evidence type="ECO:0000259" key="10">
    <source>
        <dbReference type="Pfam" id="PF13193"/>
    </source>
</evidence>
<evidence type="ECO:0000256" key="1">
    <source>
        <dbReference type="ARBA" id="ARBA00006432"/>
    </source>
</evidence>
<dbReference type="InterPro" id="IPR045310">
    <property type="entry name" value="Pcs60-like"/>
</dbReference>
<evidence type="ECO:0000256" key="8">
    <source>
        <dbReference type="ARBA" id="ARBA00083427"/>
    </source>
</evidence>
<dbReference type="GO" id="GO:0033611">
    <property type="term" value="P:oxalate catabolic process"/>
    <property type="evidence" value="ECO:0007669"/>
    <property type="project" value="EnsemblFungi"/>
</dbReference>
<protein>
    <recommendedName>
        <fullName evidence="6">Oxalate--CoA ligase</fullName>
        <ecNumber evidence="5">6.2.1.8</ecNumber>
    </recommendedName>
    <alternativeName>
        <fullName evidence="7">Acyl-activating enzyme 3</fullName>
    </alternativeName>
    <alternativeName>
        <fullName evidence="8">Oxalyl-CoA synthetase</fullName>
    </alternativeName>
</protein>
<dbReference type="GO" id="GO:0003729">
    <property type="term" value="F:mRNA binding"/>
    <property type="evidence" value="ECO:0007669"/>
    <property type="project" value="EnsemblFungi"/>
</dbReference>
<organism evidence="11 12">
    <name type="scientific">Candida glabrata</name>
    <name type="common">Yeast</name>
    <name type="synonym">Torulopsis glabrata</name>
    <dbReference type="NCBI Taxonomy" id="5478"/>
    <lineage>
        <taxon>Eukaryota</taxon>
        <taxon>Fungi</taxon>
        <taxon>Dikarya</taxon>
        <taxon>Ascomycota</taxon>
        <taxon>Saccharomycotina</taxon>
        <taxon>Saccharomycetes</taxon>
        <taxon>Saccharomycetales</taxon>
        <taxon>Saccharomycetaceae</taxon>
        <taxon>Nakaseomyces</taxon>
    </lineage>
</organism>
<dbReference type="SUPFAM" id="SSF56801">
    <property type="entry name" value="Acetyl-CoA synthetase-like"/>
    <property type="match status" value="1"/>
</dbReference>
<dbReference type="Pfam" id="PF13193">
    <property type="entry name" value="AMP-binding_C"/>
    <property type="match status" value="1"/>
</dbReference>
<dbReference type="PANTHER" id="PTHR43201:SF5">
    <property type="entry name" value="MEDIUM-CHAIN ACYL-COA LIGASE ACSF2, MITOCHONDRIAL"/>
    <property type="match status" value="1"/>
</dbReference>
<dbReference type="Gene3D" id="3.40.50.12780">
    <property type="entry name" value="N-terminal domain of ligase-like"/>
    <property type="match status" value="1"/>
</dbReference>
<dbReference type="OrthoDB" id="3633556at2759"/>
<evidence type="ECO:0000313" key="11">
    <source>
        <dbReference type="EMBL" id="KTA95023.1"/>
    </source>
</evidence>
<dbReference type="PANTHER" id="PTHR43201">
    <property type="entry name" value="ACYL-COA SYNTHETASE"/>
    <property type="match status" value="1"/>
</dbReference>
<comment type="caution">
    <text evidence="11">The sequence shown here is derived from an EMBL/GenBank/DDBJ whole genome shotgun (WGS) entry which is preliminary data.</text>
</comment>
<dbReference type="GO" id="GO:0005778">
    <property type="term" value="C:peroxisomal membrane"/>
    <property type="evidence" value="ECO:0007669"/>
    <property type="project" value="EnsemblFungi"/>
</dbReference>
<keyword evidence="4" id="KW-0067">ATP-binding</keyword>
<dbReference type="Gene3D" id="3.30.300.30">
    <property type="match status" value="1"/>
</dbReference>
<comment type="similarity">
    <text evidence="1">Belongs to the ATP-dependent AMP-binding enzyme family.</text>
</comment>
<keyword evidence="3" id="KW-0547">Nucleotide-binding</keyword>
<dbReference type="PROSITE" id="PS00455">
    <property type="entry name" value="AMP_BINDING"/>
    <property type="match status" value="1"/>
</dbReference>
<sequence length="537" mass="60001">MTTATASFNDTFRVSDNVAVIVPETGLEVTYRDLSHMVGHFQTIFKDPNSPLYGVVHRQSVIAMSMPNGLEFIVSFLATTMDAKVGAPLNSNYKEKEFDFYLGDLKTSSICVPKGTVGTNAEVLKSAKNFNCFIIELELNPERFRVEYQVYSPKDNYKKAIYSSLNNAKFVNNDNVRFPGYARSSDVALVLHTSGTTSRPKTVPLMHLNIVRSTLNISRTYKLNETDRSYVVMPLFHVHGLIGVLLSTFRTQGSVVVPPRFSAKRFWDDFIKYKCNWFSCVPTISMIVLKTPKPANGIPHIRFIRSCSSALAPATFHKLEEELKAPVLEAYAMTEASHQMTSNNLPPGKRKPGTVGQPQGVEVRILDDKDNILPQGEIGEVCIRGENVTPGYANNPKANEENFTKRENYFRTGDQGYFDAEGFLVLTGRIKELINRGGEKISPIELDGVMLSHPKVDEAVCFGVPDEMYGQVVHAAVVLKKGEKMTYDELTAYMQDKVAKFKIPAKVYFVETLPKTATGKIQRRIIAEAFATKKSKL</sequence>